<dbReference type="CDD" id="cd16514">
    <property type="entry name" value="RING-HC_LONFs_rpt2"/>
    <property type="match status" value="1"/>
</dbReference>
<keyword evidence="5" id="KW-0802">TPR repeat</keyword>
<evidence type="ECO:0000256" key="1">
    <source>
        <dbReference type="ARBA" id="ARBA00022723"/>
    </source>
</evidence>
<evidence type="ECO:0000259" key="6">
    <source>
        <dbReference type="PROSITE" id="PS50089"/>
    </source>
</evidence>
<dbReference type="PROSITE" id="PS50005">
    <property type="entry name" value="TPR"/>
    <property type="match status" value="1"/>
</dbReference>
<dbReference type="PANTHER" id="PTHR23327">
    <property type="entry name" value="RING FINGER PROTEIN 127"/>
    <property type="match status" value="1"/>
</dbReference>
<dbReference type="GO" id="GO:0008270">
    <property type="term" value="F:zinc ion binding"/>
    <property type="evidence" value="ECO:0007669"/>
    <property type="project" value="UniProtKB-KW"/>
</dbReference>
<dbReference type="SUPFAM" id="SSF57850">
    <property type="entry name" value="RING/U-box"/>
    <property type="match status" value="1"/>
</dbReference>
<keyword evidence="1" id="KW-0479">Metal-binding</keyword>
<dbReference type="SMART" id="SM00464">
    <property type="entry name" value="LON"/>
    <property type="match status" value="1"/>
</dbReference>
<dbReference type="Pfam" id="PF13923">
    <property type="entry name" value="zf-C3HC4_2"/>
    <property type="match status" value="1"/>
</dbReference>
<dbReference type="InterPro" id="IPR013083">
    <property type="entry name" value="Znf_RING/FYVE/PHD"/>
</dbReference>
<dbReference type="Gene3D" id="3.30.40.10">
    <property type="entry name" value="Zinc/RING finger domain, C3HC4 (zinc finger)"/>
    <property type="match status" value="1"/>
</dbReference>
<evidence type="ECO:0000256" key="3">
    <source>
        <dbReference type="ARBA" id="ARBA00022833"/>
    </source>
</evidence>
<dbReference type="Proteomes" id="UP001279734">
    <property type="component" value="Unassembled WGS sequence"/>
</dbReference>
<dbReference type="Gene3D" id="2.30.130.40">
    <property type="entry name" value="LON domain-like"/>
    <property type="match status" value="1"/>
</dbReference>
<feature type="domain" description="Lon N-terminal" evidence="7">
    <location>
        <begin position="308"/>
        <end position="511"/>
    </location>
</feature>
<evidence type="ECO:0000313" key="9">
    <source>
        <dbReference type="Proteomes" id="UP001279734"/>
    </source>
</evidence>
<dbReference type="InterPro" id="IPR001841">
    <property type="entry name" value="Znf_RING"/>
</dbReference>
<feature type="repeat" description="TPR" evidence="5">
    <location>
        <begin position="69"/>
        <end position="102"/>
    </location>
</feature>
<dbReference type="PROSITE" id="PS00518">
    <property type="entry name" value="ZF_RING_1"/>
    <property type="match status" value="1"/>
</dbReference>
<dbReference type="GO" id="GO:0005737">
    <property type="term" value="C:cytoplasm"/>
    <property type="evidence" value="ECO:0007669"/>
    <property type="project" value="UniProtKB-ARBA"/>
</dbReference>
<dbReference type="PROSITE" id="PS51787">
    <property type="entry name" value="LON_N"/>
    <property type="match status" value="1"/>
</dbReference>
<comment type="caution">
    <text evidence="8">The sequence shown here is derived from an EMBL/GenBank/DDBJ whole genome shotgun (WGS) entry which is preliminary data.</text>
</comment>
<dbReference type="InterPro" id="IPR046336">
    <property type="entry name" value="Lon_prtase_N_sf"/>
</dbReference>
<dbReference type="EMBL" id="BSYO01000023">
    <property type="protein sequence ID" value="GMH21559.1"/>
    <property type="molecule type" value="Genomic_DNA"/>
</dbReference>
<organism evidence="8 9">
    <name type="scientific">Nepenthes gracilis</name>
    <name type="common">Slender pitcher plant</name>
    <dbReference type="NCBI Taxonomy" id="150966"/>
    <lineage>
        <taxon>Eukaryota</taxon>
        <taxon>Viridiplantae</taxon>
        <taxon>Streptophyta</taxon>
        <taxon>Embryophyta</taxon>
        <taxon>Tracheophyta</taxon>
        <taxon>Spermatophyta</taxon>
        <taxon>Magnoliopsida</taxon>
        <taxon>eudicotyledons</taxon>
        <taxon>Gunneridae</taxon>
        <taxon>Pentapetalae</taxon>
        <taxon>Caryophyllales</taxon>
        <taxon>Nepenthaceae</taxon>
        <taxon>Nepenthes</taxon>
    </lineage>
</organism>
<keyword evidence="9" id="KW-1185">Reference proteome</keyword>
<dbReference type="SMART" id="SM00184">
    <property type="entry name" value="RING"/>
    <property type="match status" value="1"/>
</dbReference>
<evidence type="ECO:0000256" key="2">
    <source>
        <dbReference type="ARBA" id="ARBA00022771"/>
    </source>
</evidence>
<protein>
    <recommendedName>
        <fullName evidence="10">LON peptidase N-terminal domain and RING finger protein 1</fullName>
    </recommendedName>
</protein>
<name>A0AAD3T302_NEPGR</name>
<proteinExistence type="predicted"/>
<dbReference type="PANTHER" id="PTHR23327:SF42">
    <property type="entry name" value="LON PEPTIDASE N-TERMINAL DOMAIN AND RING FINGER PROTEIN C14F5.10C"/>
    <property type="match status" value="1"/>
</dbReference>
<dbReference type="InterPro" id="IPR015947">
    <property type="entry name" value="PUA-like_sf"/>
</dbReference>
<keyword evidence="2 4" id="KW-0863">Zinc-finger</keyword>
<dbReference type="InterPro" id="IPR019734">
    <property type="entry name" value="TPR_rpt"/>
</dbReference>
<accession>A0AAD3T302</accession>
<dbReference type="SUPFAM" id="SSF48452">
    <property type="entry name" value="TPR-like"/>
    <property type="match status" value="1"/>
</dbReference>
<feature type="domain" description="RING-type" evidence="6">
    <location>
        <begin position="227"/>
        <end position="265"/>
    </location>
</feature>
<gene>
    <name evidence="8" type="ORF">Nepgr_023401</name>
</gene>
<evidence type="ECO:0000259" key="7">
    <source>
        <dbReference type="PROSITE" id="PS51787"/>
    </source>
</evidence>
<dbReference type="SUPFAM" id="SSF88697">
    <property type="entry name" value="PUA domain-like"/>
    <property type="match status" value="1"/>
</dbReference>
<reference evidence="8" key="1">
    <citation type="submission" date="2023-05" db="EMBL/GenBank/DDBJ databases">
        <title>Nepenthes gracilis genome sequencing.</title>
        <authorList>
            <person name="Fukushima K."/>
        </authorList>
    </citation>
    <scope>NUCLEOTIDE SEQUENCE</scope>
    <source>
        <strain evidence="8">SING2019-196</strain>
    </source>
</reference>
<dbReference type="Gene3D" id="1.25.40.10">
    <property type="entry name" value="Tetratricopeptide repeat domain"/>
    <property type="match status" value="1"/>
</dbReference>
<evidence type="ECO:0000313" key="8">
    <source>
        <dbReference type="EMBL" id="GMH21559.1"/>
    </source>
</evidence>
<evidence type="ECO:0000256" key="4">
    <source>
        <dbReference type="PROSITE-ProRule" id="PRU00175"/>
    </source>
</evidence>
<dbReference type="InterPro" id="IPR017907">
    <property type="entry name" value="Znf_RING_CS"/>
</dbReference>
<sequence length="624" mass="70865">MDTNQNTKLVFSLPHLWCVTVLYLRFAAVMSIEASAAVAVVSDGLDDVEEFVCANDGAQSMSGDKLSQVFEFVQTGNRAFRHDRLEEAIECYSKANSIKPGDPIILSNRSAAYIRIGRFLKSRSPSASEYSPLNGLDPTIHAELAVKDAEKVMNIRSNFPKSYILMANALILLEKYEMARDVVLSGLQVDNLCYHLRNLLQILERTYTSSSVRRSHGRPEHTDDFDCTLCLKLLYDPVTTPCGHSFCRSCLFQSMDRSNKCPLCRTVLFITPRTCAISVTLNNIIQKTFPEEYAERKSEHESLTNLSVDLMPLFVMDAVLPCQKFPLNIFEPRYRLMVRRIMEGNHRMGMVVVDSTTGDIADFACEVEITECEPLPDGRFYIEVEARRRFRIVHSWDQDGYRVAEVEWIQDMHLPKGTKEGTELQELIRNAAEYAQAWIIRTKEVAWQDRRRLVELLNAETLMPAPDDAERFSFWLAALSKRRPQERLELLRLRDTKERIMRGLLYLGGKSKAVWMQLTYIKRFLITKGIMEGIPVPARRSPSTSSQQSLGGRRSKRIVFVSFLFKTLCKLLSADQPTKTIARGFPLWSTLPHGPAVVATVHCGRPYPYLPVTLVQAGGLSATL</sequence>
<evidence type="ECO:0008006" key="10">
    <source>
        <dbReference type="Google" id="ProtNLM"/>
    </source>
</evidence>
<dbReference type="AlphaFoldDB" id="A0AAD3T302"/>
<dbReference type="PROSITE" id="PS50089">
    <property type="entry name" value="ZF_RING_2"/>
    <property type="match status" value="1"/>
</dbReference>
<dbReference type="GO" id="GO:0061630">
    <property type="term" value="F:ubiquitin protein ligase activity"/>
    <property type="evidence" value="ECO:0007669"/>
    <property type="project" value="TreeGrafter"/>
</dbReference>
<keyword evidence="3" id="KW-0862">Zinc</keyword>
<dbReference type="Pfam" id="PF02190">
    <property type="entry name" value="LON_substr_bdg"/>
    <property type="match status" value="1"/>
</dbReference>
<evidence type="ECO:0000256" key="5">
    <source>
        <dbReference type="PROSITE-ProRule" id="PRU00339"/>
    </source>
</evidence>
<dbReference type="InterPro" id="IPR011990">
    <property type="entry name" value="TPR-like_helical_dom_sf"/>
</dbReference>
<dbReference type="InterPro" id="IPR003111">
    <property type="entry name" value="Lon_prtase_N"/>
</dbReference>